<keyword evidence="2" id="KW-0964">Secreted</keyword>
<organism evidence="7">
    <name type="scientific">uncultured marine group II/III euryarchaeote SAT1000_22_C09</name>
    <dbReference type="NCBI Taxonomy" id="1456567"/>
    <lineage>
        <taxon>Archaea</taxon>
        <taxon>Methanobacteriati</taxon>
        <taxon>Methanobacteriota</taxon>
        <taxon>environmental samples</taxon>
    </lineage>
</organism>
<dbReference type="Gene3D" id="2.60.120.380">
    <property type="match status" value="3"/>
</dbReference>
<keyword evidence="6" id="KW-0472">Membrane</keyword>
<feature type="compositionally biased region" description="Acidic residues" evidence="5">
    <location>
        <begin position="816"/>
        <end position="825"/>
    </location>
</feature>
<feature type="compositionally biased region" description="Basic and acidic residues" evidence="5">
    <location>
        <begin position="802"/>
        <end position="815"/>
    </location>
</feature>
<evidence type="ECO:0000256" key="2">
    <source>
        <dbReference type="ARBA" id="ARBA00022525"/>
    </source>
</evidence>
<evidence type="ECO:0000256" key="6">
    <source>
        <dbReference type="SAM" id="Phobius"/>
    </source>
</evidence>
<dbReference type="GO" id="GO:0005509">
    <property type="term" value="F:calcium ion binding"/>
    <property type="evidence" value="ECO:0007669"/>
    <property type="project" value="InterPro"/>
</dbReference>
<feature type="region of interest" description="Disordered" evidence="5">
    <location>
        <begin position="571"/>
        <end position="825"/>
    </location>
</feature>
<dbReference type="EMBL" id="KF901246">
    <property type="protein sequence ID" value="AIF23965.1"/>
    <property type="molecule type" value="Genomic_DNA"/>
</dbReference>
<evidence type="ECO:0000256" key="3">
    <source>
        <dbReference type="ARBA" id="ARBA00022729"/>
    </source>
</evidence>
<dbReference type="SUPFAM" id="SSF103647">
    <property type="entry name" value="TSP type-3 repeat"/>
    <property type="match status" value="2"/>
</dbReference>
<feature type="compositionally biased region" description="Acidic residues" evidence="5">
    <location>
        <begin position="467"/>
        <end position="495"/>
    </location>
</feature>
<proteinExistence type="predicted"/>
<dbReference type="AlphaFoldDB" id="A0A075I7Y8"/>
<feature type="compositionally biased region" description="Acidic residues" evidence="5">
    <location>
        <begin position="512"/>
        <end position="530"/>
    </location>
</feature>
<dbReference type="Pfam" id="PF18884">
    <property type="entry name" value="TSP3_bac"/>
    <property type="match status" value="4"/>
</dbReference>
<keyword evidence="6" id="KW-1133">Transmembrane helix</keyword>
<feature type="compositionally biased region" description="Pro residues" evidence="5">
    <location>
        <begin position="966"/>
        <end position="975"/>
    </location>
</feature>
<keyword evidence="3" id="KW-0732">Signal</keyword>
<dbReference type="Gene3D" id="4.10.1080.10">
    <property type="entry name" value="TSP type-3 repeat"/>
    <property type="match status" value="6"/>
</dbReference>
<sequence length="1109" mass="118949">MTSRSAARTITTLILLSCFSGVVFANDAGTGGDAGSSTSTAAWLPATNATYYGNLTASSDNNDYYGVNMSNDTGISVGLTSPSNADFDLYLYDSSGNQIDSSLSISSYDSVSANGTNVGGTTVYINVDRWSGSGQYTLQIWIFVITPPPTQNDANTGGDAGDTYSTPTALSGTNATYYGYVDKSTDEFDYYSVPVPSYHRINASVSWNTSSATLHLHLYDSTGAYLPGGQGFNTTSPNTVSSENSSVGGTTVTLMVRAWIGDDDYTLTLEFDNISSAPAYNQNDSGTGADASDDYNNPTGIIANIGQNNFTGWASSSDDPVDEYAVDVPVDYGIAVSVSFDTGEVNFDIALALMPNPASNVIDTSSGFASPETVTSNGTYVGGDTVLIEIYPYSGEGEYNMTIWIFTLDADGDGFYDEDEVTCGSDPDDASSVPQDTDADGICDVMDYDDDGDGYDDANDSFPLDNSEWDDTDNDGIGDNSDDDDDGDGWTDSDEYQCGTDPMLYSSQPTDTDTDGTCDVVDEDDDDDGYSDNLDAFPLDNQEWLDTDGDLIGDNADIDDDGDGFSDAIEATCGSDPLDANSLPPDTDQDGSCNAVDGDDDNDGFADVIDAFPLDAGEWVDTDGDGIGNNGDGDDDGDSVPDIGDVFPLDSSEWDDNDGDGVGDNADLDDDQDGWSDADEADCQTDPYSSFSIPDDFDGDHSCDRVDPDDDGDGTDDIYDMFPFDATEWEDYDFDGIGNNADTDDDDDTWSDLDEPNCGTDPLDTSSFPADFDGDRICDPIDNDDDNDMVLDINDAFPFDPSETKDTDGDGKGDNADNDDDGDDWPDSVEVLCLTEALSSTSVPLDTDGDGSCDVIDADDDNDEVGDLNDVFPLDSTEWEDRNGDGLGDNANPLSVIDHMKLNPMLTLLSVLVILTAIGGVVAFTIGRRKGQSDESWKDDDYKRYNRSPEAASDWQDTPLSTPSLVPEPPEMPPELPEIEVFEEEPKPEDPSLSDLTVVQLKAMASERGFSGFSKFKKSEIITLLETELEAEDEPETVPPPPPKFERRPPPPPPGFENASPSEPVVPVRAASWEDLPDGGDYVQTEPMQYVGEECGIWVRQEDDSWIQQ</sequence>
<feature type="compositionally biased region" description="Acidic residues" evidence="5">
    <location>
        <begin position="742"/>
        <end position="755"/>
    </location>
</feature>
<evidence type="ECO:0000256" key="4">
    <source>
        <dbReference type="ARBA" id="ARBA00022837"/>
    </source>
</evidence>
<protein>
    <submittedName>
        <fullName evidence="7">Outer membrane adhesin-like protein</fullName>
    </submittedName>
</protein>
<feature type="compositionally biased region" description="Acidic residues" evidence="5">
    <location>
        <begin position="1027"/>
        <end position="1036"/>
    </location>
</feature>
<feature type="region of interest" description="Disordered" evidence="5">
    <location>
        <begin position="421"/>
        <end position="532"/>
    </location>
</feature>
<feature type="compositionally biased region" description="Acidic residues" evidence="5">
    <location>
        <begin position="437"/>
        <end position="459"/>
    </location>
</feature>
<dbReference type="SUPFAM" id="SSF89260">
    <property type="entry name" value="Collagen-binding domain"/>
    <property type="match status" value="1"/>
</dbReference>
<dbReference type="InterPro" id="IPR059100">
    <property type="entry name" value="TSP3_bac"/>
</dbReference>
<accession>A0A075I7Y8</accession>
<feature type="transmembrane region" description="Helical" evidence="6">
    <location>
        <begin position="905"/>
        <end position="926"/>
    </location>
</feature>
<evidence type="ECO:0000256" key="1">
    <source>
        <dbReference type="ARBA" id="ARBA00004613"/>
    </source>
</evidence>
<feature type="compositionally biased region" description="Polar residues" evidence="5">
    <location>
        <begin position="955"/>
        <end position="964"/>
    </location>
</feature>
<dbReference type="PANTHER" id="PTHR10199">
    <property type="entry name" value="THROMBOSPONDIN"/>
    <property type="match status" value="1"/>
</dbReference>
<comment type="subcellular location">
    <subcellularLocation>
        <location evidence="1">Secreted</location>
    </subcellularLocation>
</comment>
<reference evidence="7" key="1">
    <citation type="journal article" date="2014" name="Genome Biol. Evol.">
        <title>Pangenome evidence for extensive interdomain horizontal transfer affecting lineage core and shell genes in uncultured planktonic thaumarchaeota and euryarchaeota.</title>
        <authorList>
            <person name="Deschamps P."/>
            <person name="Zivanovic Y."/>
            <person name="Moreira D."/>
            <person name="Rodriguez-Valera F."/>
            <person name="Lopez-Garcia P."/>
        </authorList>
    </citation>
    <scope>NUCLEOTIDE SEQUENCE</scope>
</reference>
<evidence type="ECO:0000256" key="5">
    <source>
        <dbReference type="SAM" id="MobiDB-lite"/>
    </source>
</evidence>
<keyword evidence="6" id="KW-0812">Transmembrane</keyword>
<evidence type="ECO:0000313" key="7">
    <source>
        <dbReference type="EMBL" id="AIF23965.1"/>
    </source>
</evidence>
<feature type="region of interest" description="Disordered" evidence="5">
    <location>
        <begin position="1026"/>
        <end position="1065"/>
    </location>
</feature>
<dbReference type="PANTHER" id="PTHR10199:SF100">
    <property type="entry name" value="THROMBOSPONDIN, ISOFORM A"/>
    <property type="match status" value="1"/>
</dbReference>
<feature type="compositionally biased region" description="Acidic residues" evidence="5">
    <location>
        <begin position="652"/>
        <end position="683"/>
    </location>
</feature>
<feature type="region of interest" description="Disordered" evidence="5">
    <location>
        <begin position="948"/>
        <end position="975"/>
    </location>
</feature>
<dbReference type="InterPro" id="IPR028974">
    <property type="entry name" value="TSP_type-3_rpt"/>
</dbReference>
<feature type="compositionally biased region" description="Acidic residues" evidence="5">
    <location>
        <begin position="707"/>
        <end position="719"/>
    </location>
</feature>
<name>A0A075I7Y8_9EURY</name>
<keyword evidence="4" id="KW-0106">Calcium</keyword>